<dbReference type="Pfam" id="PF13350">
    <property type="entry name" value="Y_phosphatase3"/>
    <property type="match status" value="1"/>
</dbReference>
<dbReference type="PROSITE" id="PS50056">
    <property type="entry name" value="TYR_PHOSPHATASE_2"/>
    <property type="match status" value="1"/>
</dbReference>
<dbReference type="HOGENOM" id="CLU_057546_3_0_0"/>
<dbReference type="Proteomes" id="UP000000263">
    <property type="component" value="Chromosome"/>
</dbReference>
<dbReference type="RefSeq" id="WP_012122022.1">
    <property type="nucleotide sequence ID" value="NC_009767.1"/>
</dbReference>
<dbReference type="eggNOG" id="COG2365">
    <property type="taxonomic scope" value="Bacteria"/>
</dbReference>
<dbReference type="GO" id="GO:0004721">
    <property type="term" value="F:phosphoprotein phosphatase activity"/>
    <property type="evidence" value="ECO:0007669"/>
    <property type="project" value="InterPro"/>
</dbReference>
<dbReference type="PANTHER" id="PTHR31126:SF1">
    <property type="entry name" value="TYROSINE SPECIFIC PROTEIN PHOSPHATASES DOMAIN-CONTAINING PROTEIN"/>
    <property type="match status" value="1"/>
</dbReference>
<accession>A7NPV3</accession>
<dbReference type="OrthoDB" id="1188001at2"/>
<dbReference type="EMBL" id="CP000804">
    <property type="protein sequence ID" value="ABU59599.1"/>
    <property type="molecule type" value="Genomic_DNA"/>
</dbReference>
<keyword evidence="4" id="KW-1185">Reference proteome</keyword>
<dbReference type="AlphaFoldDB" id="A7NPV3"/>
<dbReference type="InterPro" id="IPR000387">
    <property type="entry name" value="Tyr_Pase_dom"/>
</dbReference>
<dbReference type="PANTHER" id="PTHR31126">
    <property type="entry name" value="TYROSINE-PROTEIN PHOSPHATASE"/>
    <property type="match status" value="1"/>
</dbReference>
<dbReference type="PROSITE" id="PS00383">
    <property type="entry name" value="TYR_PHOSPHATASE_1"/>
    <property type="match status" value="1"/>
</dbReference>
<feature type="domain" description="Tyrosine specific protein phosphatases" evidence="2">
    <location>
        <begin position="114"/>
        <end position="187"/>
    </location>
</feature>
<dbReference type="InterPro" id="IPR016130">
    <property type="entry name" value="Tyr_Pase_AS"/>
</dbReference>
<protein>
    <submittedName>
        <fullName evidence="3">Protein tyrosine/serine phosphatase</fullName>
    </submittedName>
</protein>
<dbReference type="InterPro" id="IPR026893">
    <property type="entry name" value="Tyr/Ser_Pase_IphP-type"/>
</dbReference>
<reference evidence="3 4" key="1">
    <citation type="submission" date="2007-08" db="EMBL/GenBank/DDBJ databases">
        <title>Complete sequence of Roseiflexus castenholzii DSM 13941.</title>
        <authorList>
            <consortium name="US DOE Joint Genome Institute"/>
            <person name="Copeland A."/>
            <person name="Lucas S."/>
            <person name="Lapidus A."/>
            <person name="Barry K."/>
            <person name="Glavina del Rio T."/>
            <person name="Dalin E."/>
            <person name="Tice H."/>
            <person name="Pitluck S."/>
            <person name="Thompson L.S."/>
            <person name="Brettin T."/>
            <person name="Bruce D."/>
            <person name="Detter J.C."/>
            <person name="Han C."/>
            <person name="Tapia R."/>
            <person name="Schmutz J."/>
            <person name="Larimer F."/>
            <person name="Land M."/>
            <person name="Hauser L."/>
            <person name="Kyrpides N."/>
            <person name="Mikhailova N."/>
            <person name="Bryant D.A."/>
            <person name="Hanada S."/>
            <person name="Tsukatani Y."/>
            <person name="Richardson P."/>
        </authorList>
    </citation>
    <scope>NUCLEOTIDE SEQUENCE [LARGE SCALE GENOMIC DNA]</scope>
    <source>
        <strain evidence="4">DSM 13941 / HLO8</strain>
    </source>
</reference>
<comment type="similarity">
    <text evidence="1">Belongs to the protein-tyrosine phosphatase family.</text>
</comment>
<dbReference type="SUPFAM" id="SSF52799">
    <property type="entry name" value="(Phosphotyrosine protein) phosphatases II"/>
    <property type="match status" value="1"/>
</dbReference>
<dbReference type="STRING" id="383372.Rcas_3550"/>
<dbReference type="Gene3D" id="3.90.190.10">
    <property type="entry name" value="Protein tyrosine phosphatase superfamily"/>
    <property type="match status" value="1"/>
</dbReference>
<sequence>MTLEQRHIRLEGAHNVRDVGGYPTLDGRITRWRRLLRADSLHRLTAEDQQRLRAYGVRTIIDLRLPFEVTYNPNVFATASDVQYLNLPLITERSETSIESRARSVGELYRLMLDECQEPIRQTLATMAETEAPVLVHCFIGKDRTGLITALALGAAGVPVETIADDYALSAPLTISLIAEIRATLIRLGYDVERFDRLSPAPREAMMSTMTYLNERYGGIESYLAAIGLTDAQRDGLRRLLLD</sequence>
<evidence type="ECO:0000313" key="3">
    <source>
        <dbReference type="EMBL" id="ABU59599.1"/>
    </source>
</evidence>
<name>A7NPV3_ROSCS</name>
<evidence type="ECO:0000256" key="1">
    <source>
        <dbReference type="ARBA" id="ARBA00009580"/>
    </source>
</evidence>
<gene>
    <name evidence="3" type="ordered locus">Rcas_3550</name>
</gene>
<dbReference type="InterPro" id="IPR029021">
    <property type="entry name" value="Prot-tyrosine_phosphatase-like"/>
</dbReference>
<evidence type="ECO:0000259" key="2">
    <source>
        <dbReference type="PROSITE" id="PS50056"/>
    </source>
</evidence>
<evidence type="ECO:0000313" key="4">
    <source>
        <dbReference type="Proteomes" id="UP000000263"/>
    </source>
</evidence>
<dbReference type="KEGG" id="rca:Rcas_3550"/>
<proteinExistence type="inferred from homology"/>
<organism evidence="3 4">
    <name type="scientific">Roseiflexus castenholzii (strain DSM 13941 / HLO8)</name>
    <dbReference type="NCBI Taxonomy" id="383372"/>
    <lineage>
        <taxon>Bacteria</taxon>
        <taxon>Bacillati</taxon>
        <taxon>Chloroflexota</taxon>
        <taxon>Chloroflexia</taxon>
        <taxon>Chloroflexales</taxon>
        <taxon>Roseiflexineae</taxon>
        <taxon>Roseiflexaceae</taxon>
        <taxon>Roseiflexus</taxon>
    </lineage>
</organism>